<dbReference type="InterPro" id="IPR036390">
    <property type="entry name" value="WH_DNA-bd_sf"/>
</dbReference>
<dbReference type="RefSeq" id="WP_202007863.1">
    <property type="nucleotide sequence ID" value="NZ_JAERRB010000001.1"/>
</dbReference>
<protein>
    <submittedName>
        <fullName evidence="2">Helix-turn-helix transcriptional regulator</fullName>
    </submittedName>
</protein>
<dbReference type="EMBL" id="JAERRB010000001">
    <property type="protein sequence ID" value="MBL0740534.1"/>
    <property type="molecule type" value="Genomic_DNA"/>
</dbReference>
<evidence type="ECO:0000313" key="3">
    <source>
        <dbReference type="Proteomes" id="UP000613030"/>
    </source>
</evidence>
<keyword evidence="3" id="KW-1185">Reference proteome</keyword>
<reference evidence="2 3" key="1">
    <citation type="submission" date="2021-01" db="EMBL/GenBank/DDBJ databases">
        <title>Chryseolinea sp. Jin1 Genome sequencing and assembly.</title>
        <authorList>
            <person name="Kim I."/>
        </authorList>
    </citation>
    <scope>NUCLEOTIDE SEQUENCE [LARGE SCALE GENOMIC DNA]</scope>
    <source>
        <strain evidence="2 3">Jin1</strain>
    </source>
</reference>
<organism evidence="2 3">
    <name type="scientific">Chryseolinea lacunae</name>
    <dbReference type="NCBI Taxonomy" id="2801331"/>
    <lineage>
        <taxon>Bacteria</taxon>
        <taxon>Pseudomonadati</taxon>
        <taxon>Bacteroidota</taxon>
        <taxon>Cytophagia</taxon>
        <taxon>Cytophagales</taxon>
        <taxon>Fulvivirgaceae</taxon>
        <taxon>Chryseolinea</taxon>
    </lineage>
</organism>
<dbReference type="Proteomes" id="UP000613030">
    <property type="component" value="Unassembled WGS sequence"/>
</dbReference>
<proteinExistence type="predicted"/>
<dbReference type="Pfam" id="PF03551">
    <property type="entry name" value="PadR"/>
    <property type="match status" value="1"/>
</dbReference>
<accession>A0ABS1KM46</accession>
<dbReference type="InterPro" id="IPR005149">
    <property type="entry name" value="Tscrpt_reg_PadR_N"/>
</dbReference>
<comment type="caution">
    <text evidence="2">The sequence shown here is derived from an EMBL/GenBank/DDBJ whole genome shotgun (WGS) entry which is preliminary data.</text>
</comment>
<evidence type="ECO:0000259" key="1">
    <source>
        <dbReference type="Pfam" id="PF03551"/>
    </source>
</evidence>
<dbReference type="InterPro" id="IPR036388">
    <property type="entry name" value="WH-like_DNA-bd_sf"/>
</dbReference>
<dbReference type="Gene3D" id="1.10.10.10">
    <property type="entry name" value="Winged helix-like DNA-binding domain superfamily/Winged helix DNA-binding domain"/>
    <property type="match status" value="1"/>
</dbReference>
<feature type="domain" description="Transcription regulator PadR N-terminal" evidence="1">
    <location>
        <begin position="22"/>
        <end position="89"/>
    </location>
</feature>
<sequence>MKKYQLGEFEEIVLLTIGVLFNEAYGVSIKNEIQTRLSRTVSMGALHTALVRLEDKGYIKTFDGEATEERMGRPKKYFQITALGKKAMAYSKATRDELWNAIPKVVFKLEPLAGR</sequence>
<name>A0ABS1KM46_9BACT</name>
<gene>
    <name evidence="2" type="ORF">JI741_04855</name>
</gene>
<evidence type="ECO:0000313" key="2">
    <source>
        <dbReference type="EMBL" id="MBL0740534.1"/>
    </source>
</evidence>
<dbReference type="SUPFAM" id="SSF46785">
    <property type="entry name" value="Winged helix' DNA-binding domain"/>
    <property type="match status" value="1"/>
</dbReference>